<comment type="subcellular location">
    <subcellularLocation>
        <location evidence="1">Cell membrane</location>
        <topology evidence="1">Multi-pass membrane protein</topology>
    </subcellularLocation>
</comment>
<evidence type="ECO:0000256" key="2">
    <source>
        <dbReference type="SAM" id="Phobius"/>
    </source>
</evidence>
<keyword evidence="2" id="KW-1133">Transmembrane helix</keyword>
<keyword evidence="5" id="KW-1185">Reference proteome</keyword>
<keyword evidence="4" id="KW-0406">Ion transport</keyword>
<organism evidence="4 5">
    <name type="scientific">Spirosoma flavum</name>
    <dbReference type="NCBI Taxonomy" id="2048557"/>
    <lineage>
        <taxon>Bacteria</taxon>
        <taxon>Pseudomonadati</taxon>
        <taxon>Bacteroidota</taxon>
        <taxon>Cytophagia</taxon>
        <taxon>Cytophagales</taxon>
        <taxon>Cytophagaceae</taxon>
        <taxon>Spirosoma</taxon>
    </lineage>
</organism>
<dbReference type="SUPFAM" id="SSF81324">
    <property type="entry name" value="Voltage-gated potassium channels"/>
    <property type="match status" value="1"/>
</dbReference>
<keyword evidence="4" id="KW-0813">Transport</keyword>
<feature type="transmembrane region" description="Helical" evidence="2">
    <location>
        <begin position="68"/>
        <end position="90"/>
    </location>
</feature>
<evidence type="ECO:0000256" key="1">
    <source>
        <dbReference type="ARBA" id="ARBA00004651"/>
    </source>
</evidence>
<dbReference type="PANTHER" id="PTHR43833">
    <property type="entry name" value="POTASSIUM CHANNEL PROTEIN 2-RELATED-RELATED"/>
    <property type="match status" value="1"/>
</dbReference>
<feature type="transmembrane region" description="Helical" evidence="2">
    <location>
        <begin position="12"/>
        <end position="32"/>
    </location>
</feature>
<keyword evidence="2" id="KW-0812">Transmembrane</keyword>
<dbReference type="InterPro" id="IPR013099">
    <property type="entry name" value="K_chnl_dom"/>
</dbReference>
<evidence type="ECO:0000313" key="4">
    <source>
        <dbReference type="EMBL" id="MFD2934062.1"/>
    </source>
</evidence>
<reference evidence="5" key="1">
    <citation type="journal article" date="2019" name="Int. J. Syst. Evol. Microbiol.">
        <title>The Global Catalogue of Microorganisms (GCM) 10K type strain sequencing project: providing services to taxonomists for standard genome sequencing and annotation.</title>
        <authorList>
            <consortium name="The Broad Institute Genomics Platform"/>
            <consortium name="The Broad Institute Genome Sequencing Center for Infectious Disease"/>
            <person name="Wu L."/>
            <person name="Ma J."/>
        </authorList>
    </citation>
    <scope>NUCLEOTIDE SEQUENCE [LARGE SCALE GENOMIC DNA]</scope>
    <source>
        <strain evidence="5">KCTC 52490</strain>
    </source>
</reference>
<dbReference type="Gene3D" id="1.10.287.70">
    <property type="match status" value="1"/>
</dbReference>
<dbReference type="Pfam" id="PF02254">
    <property type="entry name" value="TrkA_N"/>
    <property type="match status" value="1"/>
</dbReference>
<dbReference type="GO" id="GO:0034220">
    <property type="term" value="P:monoatomic ion transmembrane transport"/>
    <property type="evidence" value="ECO:0007669"/>
    <property type="project" value="UniProtKB-KW"/>
</dbReference>
<dbReference type="RefSeq" id="WP_381499303.1">
    <property type="nucleotide sequence ID" value="NZ_JBHUOM010000002.1"/>
</dbReference>
<keyword evidence="4" id="KW-0407">Ion channel</keyword>
<evidence type="ECO:0000313" key="5">
    <source>
        <dbReference type="Proteomes" id="UP001597512"/>
    </source>
</evidence>
<gene>
    <name evidence="4" type="ORF">ACFS25_09735</name>
</gene>
<feature type="domain" description="RCK N-terminal" evidence="3">
    <location>
        <begin position="111"/>
        <end position="230"/>
    </location>
</feature>
<sequence length="339" mass="37196">MFSKLKQPFSLLSPLLVILGISLLGIIGYMYIEQYNFVDALYMTVISITTAGYTEVRPLSPAGRLFTVFLLISSFTTFAYALALITQYIASGELTHYFVQRKMTSQIDALSNHVILCGLGRNGHEAAITLRQHKVPFIVIEQNDERIRAYESKDASLLYVIGNATEDEILVKAGIGRAKALLTALPTDADNVFIVLSARSLNDKLTIISRASQYSAISKLRKAGANNVVMPDKIGGAHMASIVSHPDVMEFLDYLTGNAENGSIIDVMEINKLVKNYRGLSLQQLIDDHLAEGVVIAIRTATGFLITPEPGLLLQADMKLFFLHQASVQNNSASLERLA</sequence>
<dbReference type="PROSITE" id="PS51201">
    <property type="entry name" value="RCK_N"/>
    <property type="match status" value="1"/>
</dbReference>
<dbReference type="PANTHER" id="PTHR43833:SF9">
    <property type="entry name" value="POTASSIUM CHANNEL PROTEIN YUGO-RELATED"/>
    <property type="match status" value="1"/>
</dbReference>
<protein>
    <submittedName>
        <fullName evidence="4">Potassium channel family protein</fullName>
    </submittedName>
</protein>
<accession>A0ABW6AHQ7</accession>
<dbReference type="Gene3D" id="3.40.50.720">
    <property type="entry name" value="NAD(P)-binding Rossmann-like Domain"/>
    <property type="match status" value="1"/>
</dbReference>
<dbReference type="InterPro" id="IPR003148">
    <property type="entry name" value="RCK_N"/>
</dbReference>
<dbReference type="EMBL" id="JBHUOM010000002">
    <property type="protein sequence ID" value="MFD2934062.1"/>
    <property type="molecule type" value="Genomic_DNA"/>
</dbReference>
<comment type="caution">
    <text evidence="4">The sequence shown here is derived from an EMBL/GenBank/DDBJ whole genome shotgun (WGS) entry which is preliminary data.</text>
</comment>
<dbReference type="SUPFAM" id="SSF51735">
    <property type="entry name" value="NAD(P)-binding Rossmann-fold domains"/>
    <property type="match status" value="1"/>
</dbReference>
<name>A0ABW6AHQ7_9BACT</name>
<keyword evidence="2" id="KW-0472">Membrane</keyword>
<dbReference type="Proteomes" id="UP001597512">
    <property type="component" value="Unassembled WGS sequence"/>
</dbReference>
<dbReference type="Pfam" id="PF07885">
    <property type="entry name" value="Ion_trans_2"/>
    <property type="match status" value="1"/>
</dbReference>
<dbReference type="InterPro" id="IPR036291">
    <property type="entry name" value="NAD(P)-bd_dom_sf"/>
</dbReference>
<dbReference type="InterPro" id="IPR050721">
    <property type="entry name" value="Trk_Ktr_HKT_K-transport"/>
</dbReference>
<proteinExistence type="predicted"/>
<evidence type="ECO:0000259" key="3">
    <source>
        <dbReference type="PROSITE" id="PS51201"/>
    </source>
</evidence>